<organism evidence="6 7">
    <name type="scientific">Zingiber officinale</name>
    <name type="common">Ginger</name>
    <name type="synonym">Amomum zingiber</name>
    <dbReference type="NCBI Taxonomy" id="94328"/>
    <lineage>
        <taxon>Eukaryota</taxon>
        <taxon>Viridiplantae</taxon>
        <taxon>Streptophyta</taxon>
        <taxon>Embryophyta</taxon>
        <taxon>Tracheophyta</taxon>
        <taxon>Spermatophyta</taxon>
        <taxon>Magnoliopsida</taxon>
        <taxon>Liliopsida</taxon>
        <taxon>Zingiberales</taxon>
        <taxon>Zingiberaceae</taxon>
        <taxon>Zingiber</taxon>
    </lineage>
</organism>
<keyword evidence="2" id="KW-0636">Prenylation</keyword>
<evidence type="ECO:0000256" key="2">
    <source>
        <dbReference type="ARBA" id="ARBA00023289"/>
    </source>
</evidence>
<dbReference type="PANTHER" id="PTHR46195">
    <property type="entry name" value="HEAVY METAL-ASSOCIATED ISOPRENYLATED PLANT PROTEIN 7"/>
    <property type="match status" value="1"/>
</dbReference>
<dbReference type="GO" id="GO:0046872">
    <property type="term" value="F:metal ion binding"/>
    <property type="evidence" value="ECO:0007669"/>
    <property type="project" value="UniProtKB-KW"/>
</dbReference>
<comment type="similarity">
    <text evidence="3">Belongs to the HIPP family.</text>
</comment>
<dbReference type="Gene3D" id="3.30.70.100">
    <property type="match status" value="2"/>
</dbReference>
<name>A0A8J5EWV5_ZINOF</name>
<evidence type="ECO:0000313" key="6">
    <source>
        <dbReference type="EMBL" id="KAG6475837.1"/>
    </source>
</evidence>
<feature type="domain" description="HMA" evidence="5">
    <location>
        <begin position="111"/>
        <end position="174"/>
    </location>
</feature>
<protein>
    <recommendedName>
        <fullName evidence="5">HMA domain-containing protein</fullName>
    </recommendedName>
</protein>
<gene>
    <name evidence="6" type="ORF">ZIOFF_065066</name>
</gene>
<dbReference type="AlphaFoldDB" id="A0A8J5EWV5"/>
<proteinExistence type="inferred from homology"/>
<keyword evidence="1" id="KW-0479">Metal-binding</keyword>
<reference evidence="6 7" key="1">
    <citation type="submission" date="2020-08" db="EMBL/GenBank/DDBJ databases">
        <title>Plant Genome Project.</title>
        <authorList>
            <person name="Zhang R.-G."/>
        </authorList>
    </citation>
    <scope>NUCLEOTIDE SEQUENCE [LARGE SCALE GENOMIC DNA]</scope>
    <source>
        <tissue evidence="6">Rhizome</tissue>
    </source>
</reference>
<dbReference type="SUPFAM" id="SSF55008">
    <property type="entry name" value="HMA, heavy metal-associated domain"/>
    <property type="match status" value="2"/>
</dbReference>
<keyword evidence="2" id="KW-0449">Lipoprotein</keyword>
<evidence type="ECO:0000259" key="5">
    <source>
        <dbReference type="PROSITE" id="PS50846"/>
    </source>
</evidence>
<feature type="compositionally biased region" description="Basic and acidic residues" evidence="4">
    <location>
        <begin position="232"/>
        <end position="241"/>
    </location>
</feature>
<evidence type="ECO:0000256" key="1">
    <source>
        <dbReference type="ARBA" id="ARBA00022723"/>
    </source>
</evidence>
<dbReference type="Pfam" id="PF00403">
    <property type="entry name" value="HMA"/>
    <property type="match status" value="2"/>
</dbReference>
<dbReference type="InterPro" id="IPR036163">
    <property type="entry name" value="HMA_dom_sf"/>
</dbReference>
<keyword evidence="7" id="KW-1185">Reference proteome</keyword>
<sequence length="315" mass="34160">MPSEEEESEGNGGEGDTEGYGENIVEAPVEVKPKGGNGKKEKKQRGKQEKKEPPSPPEEIELRVSMHCDGCSRKIRCILKSYEGVTEVAADGRAQKVVVKGKKPAASPLKIVVASFKLKMHCPACAQKIAKKILKMQGVESAEADWEASKVTVKGVFTAEKLAGYVYEKTTKYVVVTRDEPAAAPEKVEEETSGGGGEEEEDESGGAADLSGAQEQEEDDIDEGEDAEDEMIDKGSGKGKEAIGMQPTTRVAEEEEAAWKQRCQPCSAYDTRFPPNVCPLCGRGSFYYPVQNQEYPAAVFPHLFSDENPNACSLM</sequence>
<feature type="compositionally biased region" description="Acidic residues" evidence="4">
    <location>
        <begin position="215"/>
        <end position="231"/>
    </location>
</feature>
<dbReference type="PANTHER" id="PTHR46195:SF2">
    <property type="entry name" value="HEAVY METAL-ASSOCIATED ISOPRENYLATED PLANT PROTEIN 7"/>
    <property type="match status" value="1"/>
</dbReference>
<dbReference type="EMBL" id="JACMSC010000018">
    <property type="protein sequence ID" value="KAG6475837.1"/>
    <property type="molecule type" value="Genomic_DNA"/>
</dbReference>
<dbReference type="PROSITE" id="PS50846">
    <property type="entry name" value="HMA_2"/>
    <property type="match status" value="1"/>
</dbReference>
<feature type="compositionally biased region" description="Acidic residues" evidence="4">
    <location>
        <begin position="1"/>
        <end position="19"/>
    </location>
</feature>
<evidence type="ECO:0000256" key="4">
    <source>
        <dbReference type="SAM" id="MobiDB-lite"/>
    </source>
</evidence>
<feature type="region of interest" description="Disordered" evidence="4">
    <location>
        <begin position="1"/>
        <end position="61"/>
    </location>
</feature>
<feature type="compositionally biased region" description="Acidic residues" evidence="4">
    <location>
        <begin position="188"/>
        <end position="204"/>
    </location>
</feature>
<evidence type="ECO:0000256" key="3">
    <source>
        <dbReference type="ARBA" id="ARBA00024045"/>
    </source>
</evidence>
<dbReference type="InterPro" id="IPR044577">
    <property type="entry name" value="HIPP4/7/8/17/18/19"/>
</dbReference>
<dbReference type="CDD" id="cd00371">
    <property type="entry name" value="HMA"/>
    <property type="match status" value="2"/>
</dbReference>
<feature type="region of interest" description="Disordered" evidence="4">
    <location>
        <begin position="181"/>
        <end position="253"/>
    </location>
</feature>
<dbReference type="Proteomes" id="UP000734854">
    <property type="component" value="Unassembled WGS sequence"/>
</dbReference>
<accession>A0A8J5EWV5</accession>
<dbReference type="InterPro" id="IPR006121">
    <property type="entry name" value="HMA_dom"/>
</dbReference>
<comment type="caution">
    <text evidence="6">The sequence shown here is derived from an EMBL/GenBank/DDBJ whole genome shotgun (WGS) entry which is preliminary data.</text>
</comment>
<evidence type="ECO:0000313" key="7">
    <source>
        <dbReference type="Proteomes" id="UP000734854"/>
    </source>
</evidence>